<evidence type="ECO:0000256" key="1">
    <source>
        <dbReference type="SAM" id="MobiDB-lite"/>
    </source>
</evidence>
<dbReference type="EMBL" id="SEKV01000209">
    <property type="protein sequence ID" value="TFY61389.1"/>
    <property type="molecule type" value="Genomic_DNA"/>
</dbReference>
<feature type="region of interest" description="Disordered" evidence="1">
    <location>
        <begin position="55"/>
        <end position="140"/>
    </location>
</feature>
<gene>
    <name evidence="3" type="ORF">EVJ58_g4536</name>
</gene>
<protein>
    <submittedName>
        <fullName evidence="3">Uncharacterized protein</fullName>
    </submittedName>
</protein>
<feature type="signal peptide" evidence="2">
    <location>
        <begin position="1"/>
        <end position="19"/>
    </location>
</feature>
<evidence type="ECO:0000256" key="2">
    <source>
        <dbReference type="SAM" id="SignalP"/>
    </source>
</evidence>
<reference evidence="3 4" key="1">
    <citation type="submission" date="2019-01" db="EMBL/GenBank/DDBJ databases">
        <title>Genome sequencing of the rare red list fungi Fomitopsis rosea.</title>
        <authorList>
            <person name="Buettner E."/>
            <person name="Kellner H."/>
        </authorList>
    </citation>
    <scope>NUCLEOTIDE SEQUENCE [LARGE SCALE GENOMIC DNA]</scope>
    <source>
        <strain evidence="3 4">DSM 105464</strain>
    </source>
</reference>
<proteinExistence type="predicted"/>
<name>A0A4Y9YKC3_9APHY</name>
<sequence length="341" mass="35645">MRSVFLAFLVVFFATGVVAHVARVSRREELTLNPTNVHVKYLAHATRTLTNAQRLARGLTPARPKFRSNRRLANRGLPSQTPTTTSTPSLPTPPTSSASPASSTDTAASTSADTTTISTDTTSASTDTTSTATAATTSAAPTPSCTAYVGLLQVSGGSYTGQYISSESNNFGEYTTTGDSSKALQVQYQECANEISYTSINLRTLNGLSDYTNLAAIVGFANINSNLAVGSYNYAYIGGSQGESSPNAPAQSGANSFTAASGTVKPFESDIWTIDPSTSVVTAQWVNTDGSKPTTYIVISDGVILLTADVTRFAMTYGATTSLTVKFVHQSTSAVPVTTIV</sequence>
<evidence type="ECO:0000313" key="3">
    <source>
        <dbReference type="EMBL" id="TFY61389.1"/>
    </source>
</evidence>
<feature type="compositionally biased region" description="Basic residues" evidence="1">
    <location>
        <begin position="64"/>
        <end position="73"/>
    </location>
</feature>
<accession>A0A4Y9YKC3</accession>
<keyword evidence="2" id="KW-0732">Signal</keyword>
<dbReference type="AlphaFoldDB" id="A0A4Y9YKC3"/>
<evidence type="ECO:0000313" key="4">
    <source>
        <dbReference type="Proteomes" id="UP000298390"/>
    </source>
</evidence>
<dbReference type="STRING" id="34475.A0A4Y9YKC3"/>
<comment type="caution">
    <text evidence="3">The sequence shown here is derived from an EMBL/GenBank/DDBJ whole genome shotgun (WGS) entry which is preliminary data.</text>
</comment>
<dbReference type="Proteomes" id="UP000298390">
    <property type="component" value="Unassembled WGS sequence"/>
</dbReference>
<organism evidence="3 4">
    <name type="scientific">Rhodofomes roseus</name>
    <dbReference type="NCBI Taxonomy" id="34475"/>
    <lineage>
        <taxon>Eukaryota</taxon>
        <taxon>Fungi</taxon>
        <taxon>Dikarya</taxon>
        <taxon>Basidiomycota</taxon>
        <taxon>Agaricomycotina</taxon>
        <taxon>Agaricomycetes</taxon>
        <taxon>Polyporales</taxon>
        <taxon>Rhodofomes</taxon>
    </lineage>
</organism>
<feature type="compositionally biased region" description="Low complexity" evidence="1">
    <location>
        <begin position="78"/>
        <end position="140"/>
    </location>
</feature>
<feature type="chain" id="PRO_5021311236" evidence="2">
    <location>
        <begin position="20"/>
        <end position="341"/>
    </location>
</feature>